<dbReference type="Gene3D" id="1.20.1280.50">
    <property type="match status" value="1"/>
</dbReference>
<gene>
    <name evidence="3" type="ORF">WG66_11517</name>
</gene>
<organism evidence="3 4">
    <name type="scientific">Moniliophthora roreri</name>
    <name type="common">Frosty pod rot fungus</name>
    <name type="synonym">Monilia roreri</name>
    <dbReference type="NCBI Taxonomy" id="221103"/>
    <lineage>
        <taxon>Eukaryota</taxon>
        <taxon>Fungi</taxon>
        <taxon>Dikarya</taxon>
        <taxon>Basidiomycota</taxon>
        <taxon>Agaricomycotina</taxon>
        <taxon>Agaricomycetes</taxon>
        <taxon>Agaricomycetidae</taxon>
        <taxon>Agaricales</taxon>
        <taxon>Marasmiineae</taxon>
        <taxon>Marasmiaceae</taxon>
        <taxon>Moniliophthora</taxon>
    </lineage>
</organism>
<evidence type="ECO:0000256" key="1">
    <source>
        <dbReference type="SAM" id="SignalP"/>
    </source>
</evidence>
<name>A0A0W0FHV0_MONRR</name>
<evidence type="ECO:0000313" key="3">
    <source>
        <dbReference type="EMBL" id="KTB35900.1"/>
    </source>
</evidence>
<dbReference type="AlphaFoldDB" id="A0A0W0FHV0"/>
<feature type="domain" description="F-box" evidence="2">
    <location>
        <begin position="1"/>
        <end position="47"/>
    </location>
</feature>
<dbReference type="PROSITE" id="PS50181">
    <property type="entry name" value="FBOX"/>
    <property type="match status" value="1"/>
</dbReference>
<evidence type="ECO:0000313" key="4">
    <source>
        <dbReference type="Proteomes" id="UP000054988"/>
    </source>
</evidence>
<sequence length="116" mass="12962">MLEKLPAEVILLILSTLSIPSLHSLKLTSKAWNDFLQTNEGTVYHAAAVVHGYIDSTSEAFDRLPCFYSSRVLAGMGENWKTFSENAGGEELERIDPISTCEVSGYWKVRSSYQSR</sequence>
<dbReference type="Proteomes" id="UP000054988">
    <property type="component" value="Unassembled WGS sequence"/>
</dbReference>
<feature type="signal peptide" evidence="1">
    <location>
        <begin position="1"/>
        <end position="24"/>
    </location>
</feature>
<dbReference type="Pfam" id="PF12937">
    <property type="entry name" value="F-box-like"/>
    <property type="match status" value="1"/>
</dbReference>
<dbReference type="SUPFAM" id="SSF81383">
    <property type="entry name" value="F-box domain"/>
    <property type="match status" value="1"/>
</dbReference>
<comment type="caution">
    <text evidence="3">The sequence shown here is derived from an EMBL/GenBank/DDBJ whole genome shotgun (WGS) entry which is preliminary data.</text>
</comment>
<proteinExistence type="predicted"/>
<dbReference type="EMBL" id="LATX01001961">
    <property type="protein sequence ID" value="KTB35900.1"/>
    <property type="molecule type" value="Genomic_DNA"/>
</dbReference>
<feature type="chain" id="PRO_5006901790" description="F-box domain-containing protein" evidence="1">
    <location>
        <begin position="25"/>
        <end position="116"/>
    </location>
</feature>
<dbReference type="InterPro" id="IPR001810">
    <property type="entry name" value="F-box_dom"/>
</dbReference>
<reference evidence="3 4" key="1">
    <citation type="submission" date="2015-12" db="EMBL/GenBank/DDBJ databases">
        <title>Draft genome sequence of Moniliophthora roreri, the causal agent of frosty pod rot of cacao.</title>
        <authorList>
            <person name="Aime M.C."/>
            <person name="Diaz-Valderrama J.R."/>
            <person name="Kijpornyongpan T."/>
            <person name="Phillips-Mora W."/>
        </authorList>
    </citation>
    <scope>NUCLEOTIDE SEQUENCE [LARGE SCALE GENOMIC DNA]</scope>
    <source>
        <strain evidence="3 4">MCA 2952</strain>
    </source>
</reference>
<evidence type="ECO:0000259" key="2">
    <source>
        <dbReference type="PROSITE" id="PS50181"/>
    </source>
</evidence>
<protein>
    <recommendedName>
        <fullName evidence="2">F-box domain-containing protein</fullName>
    </recommendedName>
</protein>
<dbReference type="InterPro" id="IPR036047">
    <property type="entry name" value="F-box-like_dom_sf"/>
</dbReference>
<keyword evidence="1" id="KW-0732">Signal</keyword>
<accession>A0A0W0FHV0</accession>